<evidence type="ECO:0000313" key="21">
    <source>
        <dbReference type="Proteomes" id="UP000246073"/>
    </source>
</evidence>
<keyword evidence="5 16" id="KW-0597">Phosphoprotein</keyword>
<keyword evidence="6" id="KW-0547">Nucleotide-binding</keyword>
<evidence type="ECO:0000256" key="14">
    <source>
        <dbReference type="ARBA" id="ARBA00031910"/>
    </source>
</evidence>
<evidence type="ECO:0000256" key="11">
    <source>
        <dbReference type="ARBA" id="ARBA00023159"/>
    </source>
</evidence>
<dbReference type="Gene3D" id="3.40.50.2300">
    <property type="match status" value="1"/>
</dbReference>
<sequence>MGTRILIADDDPIHRRNIEAMVQRMGYRTILADGGNGALGFATQRKDIALILLDMAMPDMDGLSVLAKMRDVGVTIPVIVLVQGEDLNRALQAVKLGAVDFVTTPVVPERVQLSISNALKLDALAHEVRRNRSLRTHFPLSDIIARSPDMERAMVAARRAAALDAPLLLDGEPGSGKETLARAICSAGARWRETFITVDCRTLTTDNVDQILFGAPEKPRMGGSAITGPEGVFGKLASADGGTLYLDEVGFLPRHAQMRLYSAMQTGQFEAAGVQYPFNARVMASTTQPLSDLVHTGRFHPGLGQLLGSFMLPVPALRNRSEDIPVLLHHFTMRFASEERRGHITGIAPHVLERLRVYDWPGNVRELKNAVFRAVLLCETSELTMADFAELMSNVDGWTGAPQTGARVATHASIASGRVAPGVISGTNADGEVRTLAAAEEEMIRFALAHYDGQISEVARRLGIGRTTLYRKLKEYGIDVTSISGRGFDDGQEGDSTTFRRSAG</sequence>
<dbReference type="SUPFAM" id="SSF52172">
    <property type="entry name" value="CheY-like"/>
    <property type="match status" value="1"/>
</dbReference>
<dbReference type="PANTHER" id="PTHR32071">
    <property type="entry name" value="TRANSCRIPTIONAL REGULATORY PROTEIN"/>
    <property type="match status" value="1"/>
</dbReference>
<dbReference type="RefSeq" id="WP_109367714.1">
    <property type="nucleotide sequence ID" value="NZ_OOFM01000004.1"/>
</dbReference>
<keyword evidence="11" id="KW-0010">Activator</keyword>
<dbReference type="PRINTS" id="PR01590">
    <property type="entry name" value="HTHFIS"/>
</dbReference>
<protein>
    <recommendedName>
        <fullName evidence="2">DNA-binding transcriptional regulator NtrC</fullName>
    </recommendedName>
    <alternativeName>
        <fullName evidence="13">Nitrogen regulation protein NR(I)</fullName>
    </alternativeName>
    <alternativeName>
        <fullName evidence="14">Nitrogen regulator I</fullName>
    </alternativeName>
</protein>
<dbReference type="InterPro" id="IPR002078">
    <property type="entry name" value="Sigma_54_int"/>
</dbReference>
<feature type="domain" description="Sigma-54 factor interaction" evidence="18">
    <location>
        <begin position="143"/>
        <end position="376"/>
    </location>
</feature>
<comment type="subcellular location">
    <subcellularLocation>
        <location evidence="1">Cytoplasm</location>
    </subcellularLocation>
</comment>
<dbReference type="GO" id="GO:0005737">
    <property type="term" value="C:cytoplasm"/>
    <property type="evidence" value="ECO:0007669"/>
    <property type="project" value="UniProtKB-SubCell"/>
</dbReference>
<evidence type="ECO:0000256" key="8">
    <source>
        <dbReference type="ARBA" id="ARBA00023012"/>
    </source>
</evidence>
<dbReference type="Gene3D" id="1.10.8.60">
    <property type="match status" value="1"/>
</dbReference>
<evidence type="ECO:0000256" key="6">
    <source>
        <dbReference type="ARBA" id="ARBA00022741"/>
    </source>
</evidence>
<feature type="compositionally biased region" description="Polar residues" evidence="17">
    <location>
        <begin position="494"/>
        <end position="504"/>
    </location>
</feature>
<keyword evidence="4" id="KW-0678">Repressor</keyword>
<dbReference type="Pfam" id="PF00072">
    <property type="entry name" value="Response_reg"/>
    <property type="match status" value="1"/>
</dbReference>
<feature type="domain" description="Response regulatory" evidence="19">
    <location>
        <begin position="4"/>
        <end position="119"/>
    </location>
</feature>
<evidence type="ECO:0000256" key="9">
    <source>
        <dbReference type="ARBA" id="ARBA00023015"/>
    </source>
</evidence>
<dbReference type="InterPro" id="IPR001789">
    <property type="entry name" value="Sig_transdc_resp-reg_receiver"/>
</dbReference>
<evidence type="ECO:0000256" key="4">
    <source>
        <dbReference type="ARBA" id="ARBA00022491"/>
    </source>
</evidence>
<evidence type="ECO:0000256" key="5">
    <source>
        <dbReference type="ARBA" id="ARBA00022553"/>
    </source>
</evidence>
<evidence type="ECO:0000256" key="12">
    <source>
        <dbReference type="ARBA" id="ARBA00023163"/>
    </source>
</evidence>
<dbReference type="PROSITE" id="PS00688">
    <property type="entry name" value="SIGMA54_INTERACT_3"/>
    <property type="match status" value="1"/>
</dbReference>
<comment type="function">
    <text evidence="15">Member of the two-component regulatory system NtrB/NtrC, which controls expression of the nitrogen-regulated (ntr) genes in response to nitrogen limitation. Phosphorylated NtrC binds directly to DNA and stimulates the formation of open promoter-sigma54-RNA polymerase complexes.</text>
</comment>
<evidence type="ECO:0000256" key="3">
    <source>
        <dbReference type="ARBA" id="ARBA00022490"/>
    </source>
</evidence>
<dbReference type="InterPro" id="IPR002197">
    <property type="entry name" value="HTH_Fis"/>
</dbReference>
<dbReference type="GO" id="GO:0000160">
    <property type="term" value="P:phosphorelay signal transduction system"/>
    <property type="evidence" value="ECO:0007669"/>
    <property type="project" value="UniProtKB-KW"/>
</dbReference>
<keyword evidence="10" id="KW-0238">DNA-binding</keyword>
<keyword evidence="9" id="KW-0805">Transcription regulation</keyword>
<dbReference type="InterPro" id="IPR058031">
    <property type="entry name" value="AAA_lid_NorR"/>
</dbReference>
<dbReference type="GO" id="GO:0005524">
    <property type="term" value="F:ATP binding"/>
    <property type="evidence" value="ECO:0007669"/>
    <property type="project" value="UniProtKB-KW"/>
</dbReference>
<dbReference type="InterPro" id="IPR027417">
    <property type="entry name" value="P-loop_NTPase"/>
</dbReference>
<dbReference type="Gene3D" id="1.10.10.60">
    <property type="entry name" value="Homeodomain-like"/>
    <property type="match status" value="1"/>
</dbReference>
<name>A0A2P9HIA4_9HYPH</name>
<keyword evidence="3" id="KW-0963">Cytoplasm</keyword>
<dbReference type="EMBL" id="OOFM01000004">
    <property type="protein sequence ID" value="SPL63854.1"/>
    <property type="molecule type" value="Genomic_DNA"/>
</dbReference>
<evidence type="ECO:0000256" key="1">
    <source>
        <dbReference type="ARBA" id="ARBA00004496"/>
    </source>
</evidence>
<feature type="modified residue" description="4-aspartylphosphate" evidence="16">
    <location>
        <position position="54"/>
    </location>
</feature>
<dbReference type="Gene3D" id="3.40.50.300">
    <property type="entry name" value="P-loop containing nucleotide triphosphate hydrolases"/>
    <property type="match status" value="1"/>
</dbReference>
<dbReference type="InterPro" id="IPR011006">
    <property type="entry name" value="CheY-like_superfamily"/>
</dbReference>
<dbReference type="SUPFAM" id="SSF46689">
    <property type="entry name" value="Homeodomain-like"/>
    <property type="match status" value="1"/>
</dbReference>
<dbReference type="CDD" id="cd00009">
    <property type="entry name" value="AAA"/>
    <property type="match status" value="1"/>
</dbReference>
<accession>A0A2P9HIA4</accession>
<gene>
    <name evidence="20" type="ORF">OHAE_3786</name>
</gene>
<feature type="region of interest" description="Disordered" evidence="17">
    <location>
        <begin position="485"/>
        <end position="504"/>
    </location>
</feature>
<evidence type="ECO:0000259" key="19">
    <source>
        <dbReference type="PROSITE" id="PS50110"/>
    </source>
</evidence>
<evidence type="ECO:0000256" key="13">
    <source>
        <dbReference type="ARBA" id="ARBA00029881"/>
    </source>
</evidence>
<dbReference type="InterPro" id="IPR025943">
    <property type="entry name" value="Sigma_54_int_dom_ATP-bd_2"/>
</dbReference>
<dbReference type="InterPro" id="IPR009057">
    <property type="entry name" value="Homeodomain-like_sf"/>
</dbReference>
<dbReference type="SUPFAM" id="SSF52540">
    <property type="entry name" value="P-loop containing nucleoside triphosphate hydrolases"/>
    <property type="match status" value="1"/>
</dbReference>
<proteinExistence type="predicted"/>
<dbReference type="AlphaFoldDB" id="A0A2P9HIA4"/>
<dbReference type="PROSITE" id="PS50110">
    <property type="entry name" value="RESPONSE_REGULATORY"/>
    <property type="match status" value="1"/>
</dbReference>
<keyword evidence="7" id="KW-0067">ATP-binding</keyword>
<evidence type="ECO:0000256" key="16">
    <source>
        <dbReference type="PROSITE-ProRule" id="PRU00169"/>
    </source>
</evidence>
<dbReference type="PANTHER" id="PTHR32071:SF95">
    <property type="entry name" value="DNA-BINDING TRANSCRIPTIONAL REGULATOR NTRC"/>
    <property type="match status" value="1"/>
</dbReference>
<dbReference type="GO" id="GO:0006355">
    <property type="term" value="P:regulation of DNA-templated transcription"/>
    <property type="evidence" value="ECO:0007669"/>
    <property type="project" value="InterPro"/>
</dbReference>
<evidence type="ECO:0000256" key="2">
    <source>
        <dbReference type="ARBA" id="ARBA00019059"/>
    </source>
</evidence>
<evidence type="ECO:0000256" key="15">
    <source>
        <dbReference type="ARBA" id="ARBA00043886"/>
    </source>
</evidence>
<dbReference type="PROSITE" id="PS50045">
    <property type="entry name" value="SIGMA54_INTERACT_4"/>
    <property type="match status" value="1"/>
</dbReference>
<evidence type="ECO:0000256" key="10">
    <source>
        <dbReference type="ARBA" id="ARBA00023125"/>
    </source>
</evidence>
<organism evidence="20 21">
    <name type="scientific">Ochrobactrum soli</name>
    <dbReference type="NCBI Taxonomy" id="2448455"/>
    <lineage>
        <taxon>Bacteria</taxon>
        <taxon>Pseudomonadati</taxon>
        <taxon>Pseudomonadota</taxon>
        <taxon>Alphaproteobacteria</taxon>
        <taxon>Hyphomicrobiales</taxon>
        <taxon>Brucellaceae</taxon>
        <taxon>Brucella/Ochrobactrum group</taxon>
        <taxon>Ochrobactrum</taxon>
    </lineage>
</organism>
<dbReference type="CDD" id="cd00156">
    <property type="entry name" value="REC"/>
    <property type="match status" value="1"/>
</dbReference>
<reference evidence="21" key="1">
    <citation type="submission" date="2017-12" db="EMBL/GenBank/DDBJ databases">
        <authorList>
            <person name="Diaz M."/>
        </authorList>
    </citation>
    <scope>NUCLEOTIDE SEQUENCE [LARGE SCALE GENOMIC DNA]</scope>
    <source>
        <strain evidence="21">FI11154</strain>
    </source>
</reference>
<dbReference type="Pfam" id="PF25601">
    <property type="entry name" value="AAA_lid_14"/>
    <property type="match status" value="1"/>
</dbReference>
<dbReference type="Pfam" id="PF00158">
    <property type="entry name" value="Sigma54_activat"/>
    <property type="match status" value="1"/>
</dbReference>
<dbReference type="GO" id="GO:0043565">
    <property type="term" value="F:sequence-specific DNA binding"/>
    <property type="evidence" value="ECO:0007669"/>
    <property type="project" value="InterPro"/>
</dbReference>
<dbReference type="Proteomes" id="UP000246073">
    <property type="component" value="Unassembled WGS sequence"/>
</dbReference>
<dbReference type="SMART" id="SM00448">
    <property type="entry name" value="REC"/>
    <property type="match status" value="1"/>
</dbReference>
<evidence type="ECO:0000256" key="17">
    <source>
        <dbReference type="SAM" id="MobiDB-lite"/>
    </source>
</evidence>
<evidence type="ECO:0000256" key="7">
    <source>
        <dbReference type="ARBA" id="ARBA00022840"/>
    </source>
</evidence>
<dbReference type="Pfam" id="PF02954">
    <property type="entry name" value="HTH_8"/>
    <property type="match status" value="1"/>
</dbReference>
<keyword evidence="8" id="KW-0902">Two-component regulatory system</keyword>
<evidence type="ECO:0000259" key="18">
    <source>
        <dbReference type="PROSITE" id="PS50045"/>
    </source>
</evidence>
<evidence type="ECO:0000313" key="20">
    <source>
        <dbReference type="EMBL" id="SPL63854.1"/>
    </source>
</evidence>
<dbReference type="InterPro" id="IPR025944">
    <property type="entry name" value="Sigma_54_int_dom_CS"/>
</dbReference>
<dbReference type="PROSITE" id="PS00676">
    <property type="entry name" value="SIGMA54_INTERACT_2"/>
    <property type="match status" value="1"/>
</dbReference>
<keyword evidence="12" id="KW-0804">Transcription</keyword>